<dbReference type="PRINTS" id="PR00260">
    <property type="entry name" value="CHEMTRNSDUCR"/>
</dbReference>
<evidence type="ECO:0000259" key="4">
    <source>
        <dbReference type="PROSITE" id="PS50111"/>
    </source>
</evidence>
<dbReference type="InterPro" id="IPR004089">
    <property type="entry name" value="MCPsignal_dom"/>
</dbReference>
<keyword evidence="1 3" id="KW-0807">Transducer</keyword>
<evidence type="ECO:0000256" key="1">
    <source>
        <dbReference type="ARBA" id="ARBA00023224"/>
    </source>
</evidence>
<dbReference type="PROSITE" id="PS50111">
    <property type="entry name" value="CHEMOTAXIS_TRANSDUC_2"/>
    <property type="match status" value="1"/>
</dbReference>
<dbReference type="RefSeq" id="WP_249302196.1">
    <property type="nucleotide sequence ID" value="NZ_JACRSW010000001.1"/>
</dbReference>
<dbReference type="Pfam" id="PF10114">
    <property type="entry name" value="PocR"/>
    <property type="match status" value="1"/>
</dbReference>
<evidence type="ECO:0000313" key="5">
    <source>
        <dbReference type="EMBL" id="MBC8556224.1"/>
    </source>
</evidence>
<dbReference type="InterPro" id="IPR004090">
    <property type="entry name" value="Chemotax_Me-accpt_rcpt"/>
</dbReference>
<dbReference type="PANTHER" id="PTHR32089:SF112">
    <property type="entry name" value="LYSOZYME-LIKE PROTEIN-RELATED"/>
    <property type="match status" value="1"/>
</dbReference>
<dbReference type="EMBL" id="JACRSW010000001">
    <property type="protein sequence ID" value="MBC8556224.1"/>
    <property type="molecule type" value="Genomic_DNA"/>
</dbReference>
<sequence length="263" mass="28852">MNIRDFMDLQKMQEVQDEFSNATGLAAIAIDNDGQYLTEGSNFTDFCMKYTRGSLEGNKRCIKCDSECSGTYFCHAGLMDFSIDLMINDKKLGSIIGGQVLPKEPDEEEFRAVARELNIDPDAYIQALNKVPRSTEAKIRASADLLGLIMNQLINLEYVKAKTVGKLDELSAEIKNATDLIETINNNTHSLQSIANKQKMLSLNASIEAARSGEAGVGFAVVAKSMGDLSSQSATIYGDIDNSVAQITKSINHLSSLFEEERQ</sequence>
<dbReference type="Gene3D" id="1.10.287.950">
    <property type="entry name" value="Methyl-accepting chemotaxis protein"/>
    <property type="match status" value="1"/>
</dbReference>
<accession>A0ABR7MRE4</accession>
<dbReference type="SUPFAM" id="SSF58104">
    <property type="entry name" value="Methyl-accepting chemotaxis protein (MCP) signaling domain"/>
    <property type="match status" value="1"/>
</dbReference>
<dbReference type="InterPro" id="IPR018771">
    <property type="entry name" value="PocR_dom"/>
</dbReference>
<gene>
    <name evidence="5" type="ORF">H8700_00610</name>
</gene>
<keyword evidence="6" id="KW-1185">Reference proteome</keyword>
<organism evidence="5 6">
    <name type="scientific">Jutongia hominis</name>
    <dbReference type="NCBI Taxonomy" id="2763664"/>
    <lineage>
        <taxon>Bacteria</taxon>
        <taxon>Bacillati</taxon>
        <taxon>Bacillota</taxon>
        <taxon>Clostridia</taxon>
        <taxon>Lachnospirales</taxon>
        <taxon>Lachnospiraceae</taxon>
        <taxon>Jutongia</taxon>
    </lineage>
</organism>
<dbReference type="Proteomes" id="UP000637513">
    <property type="component" value="Unassembled WGS sequence"/>
</dbReference>
<comment type="caution">
    <text evidence="5">The sequence shown here is derived from an EMBL/GenBank/DDBJ whole genome shotgun (WGS) entry which is preliminary data.</text>
</comment>
<name>A0ABR7MRE4_9FIRM</name>
<feature type="domain" description="Methyl-accepting transducer" evidence="4">
    <location>
        <begin position="167"/>
        <end position="263"/>
    </location>
</feature>
<protein>
    <submittedName>
        <fullName evidence="5">PocR ligand-binding domain-containing protein</fullName>
    </submittedName>
</protein>
<evidence type="ECO:0000256" key="2">
    <source>
        <dbReference type="ARBA" id="ARBA00029447"/>
    </source>
</evidence>
<proteinExistence type="inferred from homology"/>
<dbReference type="Pfam" id="PF00015">
    <property type="entry name" value="MCPsignal"/>
    <property type="match status" value="1"/>
</dbReference>
<reference evidence="5 6" key="1">
    <citation type="submission" date="2020-08" db="EMBL/GenBank/DDBJ databases">
        <title>Genome public.</title>
        <authorList>
            <person name="Liu C."/>
            <person name="Sun Q."/>
        </authorList>
    </citation>
    <scope>NUCLEOTIDE SEQUENCE [LARGE SCALE GENOMIC DNA]</scope>
    <source>
        <strain evidence="5 6">BX3</strain>
    </source>
</reference>
<comment type="similarity">
    <text evidence="2">Belongs to the methyl-accepting chemotaxis (MCP) protein family.</text>
</comment>
<dbReference type="PANTHER" id="PTHR32089">
    <property type="entry name" value="METHYL-ACCEPTING CHEMOTAXIS PROTEIN MCPB"/>
    <property type="match status" value="1"/>
</dbReference>
<evidence type="ECO:0000313" key="6">
    <source>
        <dbReference type="Proteomes" id="UP000637513"/>
    </source>
</evidence>
<evidence type="ECO:0000256" key="3">
    <source>
        <dbReference type="PROSITE-ProRule" id="PRU00284"/>
    </source>
</evidence>